<dbReference type="AlphaFoldDB" id="A0A835CZN6"/>
<protein>
    <submittedName>
        <fullName evidence="2">Uncharacterized protein</fullName>
    </submittedName>
</protein>
<dbReference type="OMA" id="HELIRMI"/>
<dbReference type="EMBL" id="JABCRI010001320">
    <property type="protein sequence ID" value="KAF8364729.1"/>
    <property type="molecule type" value="Genomic_DNA"/>
</dbReference>
<comment type="caution">
    <text evidence="2">The sequence shown here is derived from an EMBL/GenBank/DDBJ whole genome shotgun (WGS) entry which is preliminary data.</text>
</comment>
<evidence type="ECO:0000313" key="4">
    <source>
        <dbReference type="Proteomes" id="UP000655225"/>
    </source>
</evidence>
<feature type="region of interest" description="Disordered" evidence="1">
    <location>
        <begin position="166"/>
        <end position="190"/>
    </location>
</feature>
<dbReference type="EMBL" id="JABCRI010000007">
    <property type="protein sequence ID" value="KAF8402916.1"/>
    <property type="molecule type" value="Genomic_DNA"/>
</dbReference>
<dbReference type="OrthoDB" id="1882251at2759"/>
<evidence type="ECO:0000256" key="1">
    <source>
        <dbReference type="SAM" id="MobiDB-lite"/>
    </source>
</evidence>
<evidence type="ECO:0000313" key="3">
    <source>
        <dbReference type="EMBL" id="KAF8402916.1"/>
    </source>
</evidence>
<reference evidence="2 4" key="1">
    <citation type="submission" date="2020-04" db="EMBL/GenBank/DDBJ databases">
        <title>Plant Genome Project.</title>
        <authorList>
            <person name="Zhang R.-G."/>
        </authorList>
    </citation>
    <scope>NUCLEOTIDE SEQUENCE [LARGE SCALE GENOMIC DNA]</scope>
    <source>
        <strain evidence="2">YNK0</strain>
        <tissue evidence="2">Leaf</tissue>
    </source>
</reference>
<dbReference type="PANTHER" id="PTHR33527">
    <property type="entry name" value="OS07G0274300 PROTEIN"/>
    <property type="match status" value="1"/>
</dbReference>
<proteinExistence type="predicted"/>
<keyword evidence="4" id="KW-1185">Reference proteome</keyword>
<sequence>MSSIGLVDLLLFHTLERKLFNRLVGHMGKESRFAKMAIALWLVMEEIGYYDLIRTIFSRDERTVEALFNEAVACLNCIGPNAIVPTGVNDTPILAGLFGEPISRRFFYYNRHFVLNRVTHVMNTVCNDIFGETAAIEIDDLTKHPVGISSSTEGITCSLANSSDHAESSIQGSLGNSSLNPQARPFSPGELAPEEKRSMFLTFSNGYPFSRLEILEFFTSRWGNVVDDVLIERTPLGIEPQYGRIIFTSTSTISRILNGESKAKFVVNRKHLWARVYVPRRRGTEHN</sequence>
<feature type="compositionally biased region" description="Polar residues" evidence="1">
    <location>
        <begin position="166"/>
        <end position="181"/>
    </location>
</feature>
<dbReference type="PANTHER" id="PTHR33527:SF53">
    <property type="entry name" value="OS10G0561000 PROTEIN"/>
    <property type="match status" value="1"/>
</dbReference>
<dbReference type="Proteomes" id="UP000655225">
    <property type="component" value="Unassembled WGS sequence"/>
</dbReference>
<gene>
    <name evidence="3" type="ORF">HHK36_011008</name>
    <name evidence="2" type="ORF">HHK36_033295</name>
</gene>
<name>A0A835CZN6_TETSI</name>
<accession>A0A835CZN6</accession>
<organism evidence="2 4">
    <name type="scientific">Tetracentron sinense</name>
    <name type="common">Spur-leaf</name>
    <dbReference type="NCBI Taxonomy" id="13715"/>
    <lineage>
        <taxon>Eukaryota</taxon>
        <taxon>Viridiplantae</taxon>
        <taxon>Streptophyta</taxon>
        <taxon>Embryophyta</taxon>
        <taxon>Tracheophyta</taxon>
        <taxon>Spermatophyta</taxon>
        <taxon>Magnoliopsida</taxon>
        <taxon>Trochodendrales</taxon>
        <taxon>Trochodendraceae</taxon>
        <taxon>Tetracentron</taxon>
    </lineage>
</organism>
<evidence type="ECO:0000313" key="2">
    <source>
        <dbReference type="EMBL" id="KAF8364729.1"/>
    </source>
</evidence>